<keyword evidence="5" id="KW-0539">Nucleus</keyword>
<keyword evidence="4 7" id="KW-0520">NAD</keyword>
<dbReference type="Pfam" id="PF23222">
    <property type="entry name" value="RRM_PARP14_1"/>
    <property type="match status" value="1"/>
</dbReference>
<protein>
    <recommendedName>
        <fullName evidence="7">Poly [ADP-ribose] polymerase</fullName>
        <shortName evidence="7">PARP</shortName>
        <ecNumber evidence="7">2.4.2.-</ecNumber>
    </recommendedName>
</protein>
<dbReference type="InterPro" id="IPR052056">
    <property type="entry name" value="Mono-ARTD/PARP"/>
</dbReference>
<evidence type="ECO:0000259" key="8">
    <source>
        <dbReference type="PROSITE" id="PS51059"/>
    </source>
</evidence>
<accession>A0AAW1ES59</accession>
<feature type="domain" description="Macro" evidence="9">
    <location>
        <begin position="620"/>
        <end position="808"/>
    </location>
</feature>
<dbReference type="InterPro" id="IPR057051">
    <property type="entry name" value="PARP14_RPM_1"/>
</dbReference>
<comment type="caution">
    <text evidence="10">The sequence shown here is derived from an EMBL/GenBank/DDBJ whole genome shotgun (WGS) entry which is preliminary data.</text>
</comment>
<comment type="similarity">
    <text evidence="6">Belongs to the ARTD/PARP family.</text>
</comment>
<evidence type="ECO:0000256" key="7">
    <source>
        <dbReference type="RuleBase" id="RU362114"/>
    </source>
</evidence>
<dbReference type="InterPro" id="IPR012317">
    <property type="entry name" value="Poly(ADP-ribose)pol_cat_dom"/>
</dbReference>
<gene>
    <name evidence="10" type="ORF">VZT92_017239</name>
</gene>
<dbReference type="GO" id="GO:0005737">
    <property type="term" value="C:cytoplasm"/>
    <property type="evidence" value="ECO:0007669"/>
    <property type="project" value="TreeGrafter"/>
</dbReference>
<dbReference type="Pfam" id="PF00644">
    <property type="entry name" value="PARP"/>
    <property type="match status" value="1"/>
</dbReference>
<dbReference type="InterPro" id="IPR012677">
    <property type="entry name" value="Nucleotide-bd_a/b_plait_sf"/>
</dbReference>
<proteinExistence type="inferred from homology"/>
<comment type="subcellular location">
    <subcellularLocation>
        <location evidence="1">Nucleus</location>
    </subcellularLocation>
</comment>
<evidence type="ECO:0000256" key="5">
    <source>
        <dbReference type="ARBA" id="ARBA00023242"/>
    </source>
</evidence>
<dbReference type="Gene3D" id="3.90.228.10">
    <property type="match status" value="1"/>
</dbReference>
<dbReference type="GO" id="GO:0003950">
    <property type="term" value="F:NAD+ poly-ADP-ribosyltransferase activity"/>
    <property type="evidence" value="ECO:0007669"/>
    <property type="project" value="UniProtKB-UniRule"/>
</dbReference>
<keyword evidence="2 7" id="KW-0328">Glycosyltransferase</keyword>
<dbReference type="PROSITE" id="PS51059">
    <property type="entry name" value="PARP_CATALYTIC"/>
    <property type="match status" value="1"/>
</dbReference>
<dbReference type="Pfam" id="PF01661">
    <property type="entry name" value="Macro"/>
    <property type="match status" value="1"/>
</dbReference>
<dbReference type="SUPFAM" id="SSF56399">
    <property type="entry name" value="ADP-ribosylation"/>
    <property type="match status" value="1"/>
</dbReference>
<name>A0AAW1ES59_ZOAVI</name>
<evidence type="ECO:0000259" key="9">
    <source>
        <dbReference type="PROSITE" id="PS51154"/>
    </source>
</evidence>
<dbReference type="Gene3D" id="3.40.220.10">
    <property type="entry name" value="Leucine Aminopeptidase, subunit E, domain 1"/>
    <property type="match status" value="2"/>
</dbReference>
<dbReference type="CDD" id="cd01439">
    <property type="entry name" value="TCCD_inducible_PARP_like"/>
    <property type="match status" value="1"/>
</dbReference>
<dbReference type="SUPFAM" id="SSF52949">
    <property type="entry name" value="Macro domain-like"/>
    <property type="match status" value="2"/>
</dbReference>
<dbReference type="Proteomes" id="UP001488805">
    <property type="component" value="Unassembled WGS sequence"/>
</dbReference>
<evidence type="ECO:0000256" key="1">
    <source>
        <dbReference type="ARBA" id="ARBA00004123"/>
    </source>
</evidence>
<feature type="domain" description="PARP catalytic" evidence="8">
    <location>
        <begin position="1218"/>
        <end position="1419"/>
    </location>
</feature>
<evidence type="ECO:0000256" key="3">
    <source>
        <dbReference type="ARBA" id="ARBA00022679"/>
    </source>
</evidence>
<dbReference type="PROSITE" id="PS51154">
    <property type="entry name" value="MACRO"/>
    <property type="match status" value="2"/>
</dbReference>
<dbReference type="EMBL" id="JBCEZU010000145">
    <property type="protein sequence ID" value="KAK9524875.1"/>
    <property type="molecule type" value="Genomic_DNA"/>
</dbReference>
<dbReference type="GO" id="GO:0070212">
    <property type="term" value="P:protein poly-ADP-ribosylation"/>
    <property type="evidence" value="ECO:0007669"/>
    <property type="project" value="TreeGrafter"/>
</dbReference>
<evidence type="ECO:0000256" key="4">
    <source>
        <dbReference type="ARBA" id="ARBA00023027"/>
    </source>
</evidence>
<feature type="domain" description="Macro" evidence="9">
    <location>
        <begin position="826"/>
        <end position="1007"/>
    </location>
</feature>
<keyword evidence="11" id="KW-1185">Reference proteome</keyword>
<dbReference type="GO" id="GO:0010629">
    <property type="term" value="P:negative regulation of gene expression"/>
    <property type="evidence" value="ECO:0007669"/>
    <property type="project" value="TreeGrafter"/>
</dbReference>
<evidence type="ECO:0000313" key="11">
    <source>
        <dbReference type="Proteomes" id="UP001488805"/>
    </source>
</evidence>
<dbReference type="GO" id="GO:1990404">
    <property type="term" value="F:NAD+-protein mono-ADP-ribosyltransferase activity"/>
    <property type="evidence" value="ECO:0007669"/>
    <property type="project" value="TreeGrafter"/>
</dbReference>
<evidence type="ECO:0000256" key="6">
    <source>
        <dbReference type="ARBA" id="ARBA00024347"/>
    </source>
</evidence>
<dbReference type="PANTHER" id="PTHR14453">
    <property type="entry name" value="PARP/ZINC FINGER CCCH TYPE DOMAIN CONTAINING PROTEIN"/>
    <property type="match status" value="1"/>
</dbReference>
<organism evidence="10 11">
    <name type="scientific">Zoarces viviparus</name>
    <name type="common">Viviparous eelpout</name>
    <name type="synonym">Blennius viviparus</name>
    <dbReference type="NCBI Taxonomy" id="48416"/>
    <lineage>
        <taxon>Eukaryota</taxon>
        <taxon>Metazoa</taxon>
        <taxon>Chordata</taxon>
        <taxon>Craniata</taxon>
        <taxon>Vertebrata</taxon>
        <taxon>Euteleostomi</taxon>
        <taxon>Actinopterygii</taxon>
        <taxon>Neopterygii</taxon>
        <taxon>Teleostei</taxon>
        <taxon>Neoteleostei</taxon>
        <taxon>Acanthomorphata</taxon>
        <taxon>Eupercaria</taxon>
        <taxon>Perciformes</taxon>
        <taxon>Cottioidei</taxon>
        <taxon>Zoarcales</taxon>
        <taxon>Zoarcidae</taxon>
        <taxon>Zoarcinae</taxon>
        <taxon>Zoarces</taxon>
    </lineage>
</organism>
<dbReference type="Gene3D" id="3.30.70.330">
    <property type="match status" value="1"/>
</dbReference>
<evidence type="ECO:0000256" key="2">
    <source>
        <dbReference type="ARBA" id="ARBA00022676"/>
    </source>
</evidence>
<dbReference type="InterPro" id="IPR002589">
    <property type="entry name" value="Macro_dom"/>
</dbReference>
<dbReference type="FunFam" id="3.90.228.10:FF:000008">
    <property type="entry name" value="Poly [ADP-ribose] polymerase"/>
    <property type="match status" value="1"/>
</dbReference>
<dbReference type="GO" id="GO:0003714">
    <property type="term" value="F:transcription corepressor activity"/>
    <property type="evidence" value="ECO:0007669"/>
    <property type="project" value="TreeGrafter"/>
</dbReference>
<dbReference type="EC" id="2.4.2.-" evidence="7"/>
<dbReference type="GO" id="GO:0005634">
    <property type="term" value="C:nucleus"/>
    <property type="evidence" value="ECO:0007669"/>
    <property type="project" value="UniProtKB-SubCell"/>
</dbReference>
<sequence length="1419" mass="156577">MGEYQHPLFFEAKDLTDREKEKVRRHFQKKRDSGGGDCGMIEKAEGNAYKICFKEKEDQERVLQRKFHTVSLPCGEVGLTVSRTISPQTTDQPSSSHSQTFTKANTKGLEKIFKLDIFLLYFLKDNQKANKVLQKQLSAIGCTVELDFVEEEAVVRGDIEKGPGGAFGTAEKWEIQVDRVFIDLTERYLCYTVVEQKKVKILLQDPSFVTDDIKVYSESGYVVVVGEVEAVNERISILEKSLPTRKELPIAEKRFKLVEEEFSREMRAHCPKVKIHIGRAMITLDGPDMEVQSGATKLDELIKKVKEKRVKLCAALMDFITSSDVISKYEARFQQSLRSPVSLEAGSDLILSSLSSDALDEAEAAMQRDLTVDDVPLQGAAAVPPDLDIVKDILNQAKNKANSPELRVDVSFIPEVGGTATAKVRLVGYSQNVNKLKEVLHDYQMNQVETQEMLNLPHPELVDCFHKFLSLIGMKQTKVTLKTSPFPHPCVLVSGPRCLVQETQQALISALASLMSDTLVLDGPGAQQYFQSEGRVGKELVESSCQVIIREQQSVYSSIVETKPRSISSPSTSLFASSTNIFPSSTSLFPSSTSHFPSSTSLFASSTMSLAPQPISRLLSSIVGSIAVNQTSLEIRLGSLVDEQVDVLVVPMLNGQLTSTKIGKCLLSKVGNAFKLKFESMAANCILLPGGVLQVGAPPSLGCTKLFFVECLPWDGVRGRSVQVLSYGLKRCLDLCVQQGLCSVAFPVIGPGIALKYPLREAIQVLTDNIRQFGLTASSGSLSTIHIVIKPDYPDSEECYHEVHRHLSSNMNQRGQAISRSLTSDLDDITMTVGGGVKLQLVFGDITNETTDAVVNTTDFIHFQNDGVCKDILTAAGPAVEAELRAAQRIRGDVFLSQSGSLSCSAICHVCGENDVVLIQQLVCRIVDYCETFEFNSVAIPAICAGVGGLDPGVVAGAILRGVMAATSSTPLQYLTNIRIVLIKIKVFLAFKEEAMQMFPTAVIKRVSVPQMPRVHQQPPLSKSADTSILFTSSASQQSVFWFLGLSRKDVDDAMTKLIDLYHAQCSTKTFEKEELAGLTQDNMKDLKQLVDTEGLYMQKDQSGRGTLTVSGLKDGVNMVVQMVNASLHGSLRREARVRDEEDLFARVTWCLLGHGGNWERLPKTANHNLENNDVAGGIVDAQSVQWSVDLQRTEATSQVTGQTAKLKRLEHLSDFSFPLYWDNMAASEAFKKVPLQRSSAEYQTVKKAFERTVQSSVMKIERLQDVHLRRVYEAQKQHISDKNKHQGGARERLLYHGTSQHNCDSIMKTGFNRSFSGQNATSLGHGTYFAVDASYSAQPTYSKPAADGSQLMFVARVLTGVYTLGQSSMRLPPARSDQHSSDRYDSVVDNTANPSMYIVFHDNQAYPDYLITFKQGRF</sequence>
<dbReference type="InterPro" id="IPR043472">
    <property type="entry name" value="Macro_dom-like"/>
</dbReference>
<reference evidence="10 11" key="1">
    <citation type="journal article" date="2024" name="Genome Biol. Evol.">
        <title>Chromosome-level genome assembly of the viviparous eelpout Zoarces viviparus.</title>
        <authorList>
            <person name="Fuhrmann N."/>
            <person name="Brasseur M.V."/>
            <person name="Bakowski C.E."/>
            <person name="Podsiadlowski L."/>
            <person name="Prost S."/>
            <person name="Krehenwinkel H."/>
            <person name="Mayer C."/>
        </authorList>
    </citation>
    <scope>NUCLEOTIDE SEQUENCE [LARGE SCALE GENOMIC DNA]</scope>
    <source>
        <strain evidence="10">NO-MEL_2022_Ind0_liver</strain>
    </source>
</reference>
<dbReference type="SMART" id="SM00506">
    <property type="entry name" value="A1pp"/>
    <property type="match status" value="1"/>
</dbReference>
<evidence type="ECO:0000313" key="10">
    <source>
        <dbReference type="EMBL" id="KAK9524875.1"/>
    </source>
</evidence>
<dbReference type="PANTHER" id="PTHR14453:SF107">
    <property type="entry name" value="POLY [ADP-RIBOSE] POLYMERASE"/>
    <property type="match status" value="1"/>
</dbReference>
<keyword evidence="3 7" id="KW-0808">Transferase</keyword>